<dbReference type="Pfam" id="PF00196">
    <property type="entry name" value="GerE"/>
    <property type="match status" value="1"/>
</dbReference>
<keyword evidence="1" id="KW-0805">Transcription regulation</keyword>
<reference evidence="5" key="1">
    <citation type="submission" date="2022-11" db="EMBL/GenBank/DDBJ databases">
        <authorList>
            <person name="Mo P."/>
        </authorList>
    </citation>
    <scope>NUCLEOTIDE SEQUENCE</scope>
    <source>
        <strain evidence="5">HUAS 11-8</strain>
    </source>
</reference>
<proteinExistence type="predicted"/>
<dbReference type="RefSeq" id="WP_268758477.1">
    <property type="nucleotide sequence ID" value="NZ_CP113836.1"/>
</dbReference>
<evidence type="ECO:0000256" key="1">
    <source>
        <dbReference type="ARBA" id="ARBA00023015"/>
    </source>
</evidence>
<feature type="domain" description="HTH luxR-type" evidence="4">
    <location>
        <begin position="203"/>
        <end position="268"/>
    </location>
</feature>
<dbReference type="InterPro" id="IPR016032">
    <property type="entry name" value="Sig_transdc_resp-reg_C-effctor"/>
</dbReference>
<keyword evidence="6" id="KW-1185">Reference proteome</keyword>
<dbReference type="SUPFAM" id="SSF46894">
    <property type="entry name" value="C-terminal effector domain of the bipartite response regulators"/>
    <property type="match status" value="1"/>
</dbReference>
<dbReference type="InterPro" id="IPR000792">
    <property type="entry name" value="Tscrpt_reg_LuxR_C"/>
</dbReference>
<dbReference type="EMBL" id="CP113836">
    <property type="protein sequence ID" value="WAL68384.1"/>
    <property type="molecule type" value="Genomic_DNA"/>
</dbReference>
<dbReference type="Gene3D" id="1.10.10.10">
    <property type="entry name" value="Winged helix-like DNA-binding domain superfamily/Winged helix DNA-binding domain"/>
    <property type="match status" value="1"/>
</dbReference>
<dbReference type="Gene3D" id="3.30.450.40">
    <property type="match status" value="1"/>
</dbReference>
<dbReference type="PRINTS" id="PR00038">
    <property type="entry name" value="HTHLUXR"/>
</dbReference>
<evidence type="ECO:0000313" key="6">
    <source>
        <dbReference type="Proteomes" id="UP001163203"/>
    </source>
</evidence>
<organism evidence="5 6">
    <name type="scientific">Amycolatopsis cynarae</name>
    <dbReference type="NCBI Taxonomy" id="2995223"/>
    <lineage>
        <taxon>Bacteria</taxon>
        <taxon>Bacillati</taxon>
        <taxon>Actinomycetota</taxon>
        <taxon>Actinomycetes</taxon>
        <taxon>Pseudonocardiales</taxon>
        <taxon>Pseudonocardiaceae</taxon>
        <taxon>Amycolatopsis</taxon>
    </lineage>
</organism>
<keyword evidence="3" id="KW-0804">Transcription</keyword>
<dbReference type="InterPro" id="IPR029016">
    <property type="entry name" value="GAF-like_dom_sf"/>
</dbReference>
<dbReference type="PROSITE" id="PS00622">
    <property type="entry name" value="HTH_LUXR_1"/>
    <property type="match status" value="1"/>
</dbReference>
<dbReference type="CDD" id="cd06170">
    <property type="entry name" value="LuxR_C_like"/>
    <property type="match status" value="1"/>
</dbReference>
<dbReference type="PANTHER" id="PTHR44688">
    <property type="entry name" value="DNA-BINDING TRANSCRIPTIONAL ACTIVATOR DEVR_DOSR"/>
    <property type="match status" value="1"/>
</dbReference>
<evidence type="ECO:0000256" key="3">
    <source>
        <dbReference type="ARBA" id="ARBA00023163"/>
    </source>
</evidence>
<dbReference type="SMART" id="SM00421">
    <property type="entry name" value="HTH_LUXR"/>
    <property type="match status" value="1"/>
</dbReference>
<dbReference type="SUPFAM" id="SSF55781">
    <property type="entry name" value="GAF domain-like"/>
    <property type="match status" value="1"/>
</dbReference>
<evidence type="ECO:0000259" key="4">
    <source>
        <dbReference type="PROSITE" id="PS50043"/>
    </source>
</evidence>
<evidence type="ECO:0000256" key="2">
    <source>
        <dbReference type="ARBA" id="ARBA00023125"/>
    </source>
</evidence>
<dbReference type="PROSITE" id="PS50043">
    <property type="entry name" value="HTH_LUXR_2"/>
    <property type="match status" value="1"/>
</dbReference>
<protein>
    <submittedName>
        <fullName evidence="5">LuxR C-terminal-related transcriptional regulator</fullName>
    </submittedName>
</protein>
<evidence type="ECO:0000313" key="5">
    <source>
        <dbReference type="EMBL" id="WAL68384.1"/>
    </source>
</evidence>
<keyword evidence="2" id="KW-0238">DNA-binding</keyword>
<accession>A0ABY7B8W6</accession>
<dbReference type="Proteomes" id="UP001163203">
    <property type="component" value="Chromosome"/>
</dbReference>
<gene>
    <name evidence="5" type="ORF">ORV05_11630</name>
</gene>
<dbReference type="InterPro" id="IPR036388">
    <property type="entry name" value="WH-like_DNA-bd_sf"/>
</dbReference>
<sequence length="271" mass="29622">MNDQTHIQRTLDQLQRVTGLPLAFGGGVHGTSRVRLSEFAGSNRGALRGVVLGPGLGLGGRVVSLRRPMILHDYVRSPGISHDYDRYITAEGLRAMVAAPVVVGRTARAVLYGSTRSDEPLGERILQSFVDAARDLEQRFAVEDELARRMARLEQQAQAERASTPGTPQWERVRQIHAELRVLGSQTGDERLRVLADRLVTAPDADAPALSDRELDVLTCVALGWTNAQVAADLGLGAETVKSYLRSAMRKLRCHSRLEAVVAARRHGLLP</sequence>
<dbReference type="PANTHER" id="PTHR44688:SF16">
    <property type="entry name" value="DNA-BINDING TRANSCRIPTIONAL ACTIVATOR DEVR_DOSR"/>
    <property type="match status" value="1"/>
</dbReference>
<name>A0ABY7B8W6_9PSEU</name>